<keyword evidence="4" id="KW-1185">Reference proteome</keyword>
<dbReference type="Proteomes" id="UP001066276">
    <property type="component" value="Chromosome 4_1"/>
</dbReference>
<protein>
    <recommendedName>
        <fullName evidence="5">L1 transposable element RRM domain-containing protein</fullName>
    </recommendedName>
</protein>
<feature type="coiled-coil region" evidence="1">
    <location>
        <begin position="55"/>
        <end position="99"/>
    </location>
</feature>
<evidence type="ECO:0000256" key="2">
    <source>
        <dbReference type="SAM" id="MobiDB-lite"/>
    </source>
</evidence>
<evidence type="ECO:0000313" key="3">
    <source>
        <dbReference type="EMBL" id="KAJ1169313.1"/>
    </source>
</evidence>
<feature type="region of interest" description="Disordered" evidence="2">
    <location>
        <begin position="17"/>
        <end position="46"/>
    </location>
</feature>
<feature type="compositionally biased region" description="Polar residues" evidence="2">
    <location>
        <begin position="19"/>
        <end position="33"/>
    </location>
</feature>
<evidence type="ECO:0000256" key="1">
    <source>
        <dbReference type="SAM" id="Coils"/>
    </source>
</evidence>
<proteinExistence type="predicted"/>
<dbReference type="Gene3D" id="3.30.70.1820">
    <property type="entry name" value="L1 transposable element, RRM domain"/>
    <property type="match status" value="1"/>
</dbReference>
<feature type="compositionally biased region" description="Gly residues" evidence="2">
    <location>
        <begin position="34"/>
        <end position="46"/>
    </location>
</feature>
<keyword evidence="1" id="KW-0175">Coiled coil</keyword>
<dbReference type="PANTHER" id="PTHR11505">
    <property type="entry name" value="L1 TRANSPOSABLE ELEMENT-RELATED"/>
    <property type="match status" value="1"/>
</dbReference>
<organism evidence="3 4">
    <name type="scientific">Pleurodeles waltl</name>
    <name type="common">Iberian ribbed newt</name>
    <dbReference type="NCBI Taxonomy" id="8319"/>
    <lineage>
        <taxon>Eukaryota</taxon>
        <taxon>Metazoa</taxon>
        <taxon>Chordata</taxon>
        <taxon>Craniata</taxon>
        <taxon>Vertebrata</taxon>
        <taxon>Euteleostomi</taxon>
        <taxon>Amphibia</taxon>
        <taxon>Batrachia</taxon>
        <taxon>Caudata</taxon>
        <taxon>Salamandroidea</taxon>
        <taxon>Salamandridae</taxon>
        <taxon>Pleurodelinae</taxon>
        <taxon>Pleurodeles</taxon>
    </lineage>
</organism>
<comment type="caution">
    <text evidence="3">The sequence shown here is derived from an EMBL/GenBank/DDBJ whole genome shotgun (WGS) entry which is preliminary data.</text>
</comment>
<dbReference type="AlphaFoldDB" id="A0AAV7SZV4"/>
<accession>A0AAV7SZV4</accession>
<gene>
    <name evidence="3" type="ORF">NDU88_001206</name>
</gene>
<evidence type="ECO:0008006" key="5">
    <source>
        <dbReference type="Google" id="ProtNLM"/>
    </source>
</evidence>
<evidence type="ECO:0000313" key="4">
    <source>
        <dbReference type="Proteomes" id="UP001066276"/>
    </source>
</evidence>
<dbReference type="EMBL" id="JANPWB010000007">
    <property type="protein sequence ID" value="KAJ1169313.1"/>
    <property type="molecule type" value="Genomic_DNA"/>
</dbReference>
<sequence length="222" mass="25049">MAGIRVLAHNAIGRRPVQPTATTGETGRCTRSSGGPGACPGGGEGLWGNEVGKRVASLEEHENTRSEEIEQLQQEILRLQDQQIELQAHAEDLENQSRRNNIRIRGAPTGAQEEDLLSFVQALFHQILREPTEREVCIYRVHRVRPSHAPPDDILACIHNFPLKEHKLQAAREQHPLKFRGHTLLLYQDFAAITLQKRTDFDRKPPVYETKKFPTFGGIPFS</sequence>
<name>A0AAV7SZV4_PLEWA</name>
<reference evidence="3" key="1">
    <citation type="journal article" date="2022" name="bioRxiv">
        <title>Sequencing and chromosome-scale assembly of the giantPleurodeles waltlgenome.</title>
        <authorList>
            <person name="Brown T."/>
            <person name="Elewa A."/>
            <person name="Iarovenko S."/>
            <person name="Subramanian E."/>
            <person name="Araus A.J."/>
            <person name="Petzold A."/>
            <person name="Susuki M."/>
            <person name="Suzuki K.-i.T."/>
            <person name="Hayashi T."/>
            <person name="Toyoda A."/>
            <person name="Oliveira C."/>
            <person name="Osipova E."/>
            <person name="Leigh N.D."/>
            <person name="Simon A."/>
            <person name="Yun M.H."/>
        </authorList>
    </citation>
    <scope>NUCLEOTIDE SEQUENCE</scope>
    <source>
        <strain evidence="3">20211129_DDA</strain>
        <tissue evidence="3">Liver</tissue>
    </source>
</reference>
<dbReference type="InterPro" id="IPR004244">
    <property type="entry name" value="Transposase_22"/>
</dbReference>